<reference evidence="3" key="2">
    <citation type="submission" date="2015-01" db="EMBL/GenBank/DDBJ databases">
        <title>Evolutionary Origins and Diversification of the Mycorrhizal Mutualists.</title>
        <authorList>
            <consortium name="DOE Joint Genome Institute"/>
            <consortium name="Mycorrhizal Genomics Consortium"/>
            <person name="Kohler A."/>
            <person name="Kuo A."/>
            <person name="Nagy L.G."/>
            <person name="Floudas D."/>
            <person name="Copeland A."/>
            <person name="Barry K.W."/>
            <person name="Cichocki N."/>
            <person name="Veneault-Fourrey C."/>
            <person name="LaButti K."/>
            <person name="Lindquist E.A."/>
            <person name="Lipzen A."/>
            <person name="Lundell T."/>
            <person name="Morin E."/>
            <person name="Murat C."/>
            <person name="Riley R."/>
            <person name="Ohm R."/>
            <person name="Sun H."/>
            <person name="Tunlid A."/>
            <person name="Henrissat B."/>
            <person name="Grigoriev I.V."/>
            <person name="Hibbett D.S."/>
            <person name="Martin F."/>
        </authorList>
    </citation>
    <scope>NUCLEOTIDE SEQUENCE [LARGE SCALE GENOMIC DNA]</scope>
    <source>
        <strain evidence="3">ATCC 200175</strain>
    </source>
</reference>
<proteinExistence type="predicted"/>
<dbReference type="HOGENOM" id="CLU_2400357_0_0_1"/>
<evidence type="ECO:0000313" key="3">
    <source>
        <dbReference type="Proteomes" id="UP000053647"/>
    </source>
</evidence>
<feature type="compositionally biased region" description="Basic residues" evidence="1">
    <location>
        <begin position="92"/>
        <end position="103"/>
    </location>
</feature>
<name>A0A0C9U881_PAXIN</name>
<accession>A0A0C9U881</accession>
<dbReference type="Proteomes" id="UP000053647">
    <property type="component" value="Unassembled WGS sequence"/>
</dbReference>
<evidence type="ECO:0000313" key="2">
    <source>
        <dbReference type="EMBL" id="KIJ15281.1"/>
    </source>
</evidence>
<feature type="region of interest" description="Disordered" evidence="1">
    <location>
        <begin position="59"/>
        <end position="113"/>
    </location>
</feature>
<reference evidence="2 3" key="1">
    <citation type="submission" date="2014-06" db="EMBL/GenBank/DDBJ databases">
        <authorList>
            <consortium name="DOE Joint Genome Institute"/>
            <person name="Kuo A."/>
            <person name="Kohler A."/>
            <person name="Nagy L.G."/>
            <person name="Floudas D."/>
            <person name="Copeland A."/>
            <person name="Barry K.W."/>
            <person name="Cichocki N."/>
            <person name="Veneault-Fourrey C."/>
            <person name="LaButti K."/>
            <person name="Lindquist E.A."/>
            <person name="Lipzen A."/>
            <person name="Lundell T."/>
            <person name="Morin E."/>
            <person name="Murat C."/>
            <person name="Sun H."/>
            <person name="Tunlid A."/>
            <person name="Henrissat B."/>
            <person name="Grigoriev I.V."/>
            <person name="Hibbett D.S."/>
            <person name="Martin F."/>
            <person name="Nordberg H.P."/>
            <person name="Cantor M.N."/>
            <person name="Hua S.X."/>
        </authorList>
    </citation>
    <scope>NUCLEOTIDE SEQUENCE [LARGE SCALE GENOMIC DNA]</scope>
    <source>
        <strain evidence="2 3">ATCC 200175</strain>
    </source>
</reference>
<dbReference type="OrthoDB" id="10353738at2759"/>
<organism evidence="2 3">
    <name type="scientific">Paxillus involutus ATCC 200175</name>
    <dbReference type="NCBI Taxonomy" id="664439"/>
    <lineage>
        <taxon>Eukaryota</taxon>
        <taxon>Fungi</taxon>
        <taxon>Dikarya</taxon>
        <taxon>Basidiomycota</taxon>
        <taxon>Agaricomycotina</taxon>
        <taxon>Agaricomycetes</taxon>
        <taxon>Agaricomycetidae</taxon>
        <taxon>Boletales</taxon>
        <taxon>Paxilineae</taxon>
        <taxon>Paxillaceae</taxon>
        <taxon>Paxillus</taxon>
    </lineage>
</organism>
<dbReference type="AlphaFoldDB" id="A0A0C9U881"/>
<sequence>MSQELPLITLELPFEVRTFTFNYEGRRVPTKIILLDPPSHLFASKCICSEILIPPVDSSVTEEQSLVDSPDVMQGAQVPNTEGGSQHAGRVKEKKRKRTRSPSKHSPSMRLKV</sequence>
<evidence type="ECO:0000256" key="1">
    <source>
        <dbReference type="SAM" id="MobiDB-lite"/>
    </source>
</evidence>
<dbReference type="EMBL" id="KN819337">
    <property type="protein sequence ID" value="KIJ15281.1"/>
    <property type="molecule type" value="Genomic_DNA"/>
</dbReference>
<gene>
    <name evidence="2" type="ORF">PAXINDRAFT_11820</name>
</gene>
<protein>
    <submittedName>
        <fullName evidence="2">Uncharacterized protein</fullName>
    </submittedName>
</protein>
<keyword evidence="3" id="KW-1185">Reference proteome</keyword>